<name>A0A2S6GBX8_9PSEU</name>
<sequence>MRTKTELVAEYLETVWNRGRTDLAADYPAEDLAQHNPNPPDGRAALVEFIDGTRAQLPGMRFTVERTVAEADLVAAHSHFAPEPGARGVAVVDIFRVAEGLIVEHWDVSEAVPDATASGREVV</sequence>
<dbReference type="EMBL" id="PTIX01000038">
    <property type="protein sequence ID" value="PPK61855.1"/>
    <property type="molecule type" value="Genomic_DNA"/>
</dbReference>
<dbReference type="Gene3D" id="3.10.450.50">
    <property type="match status" value="1"/>
</dbReference>
<dbReference type="Proteomes" id="UP000239203">
    <property type="component" value="Unassembled WGS sequence"/>
</dbReference>
<protein>
    <submittedName>
        <fullName evidence="2">Putative SnoaL-like aldol condensation-catalyzing enzyme</fullName>
    </submittedName>
</protein>
<dbReference type="PANTHER" id="PTHR38436">
    <property type="entry name" value="POLYKETIDE CYCLASE SNOAL-LIKE DOMAIN"/>
    <property type="match status" value="1"/>
</dbReference>
<dbReference type="OrthoDB" id="129343at2"/>
<evidence type="ECO:0000259" key="1">
    <source>
        <dbReference type="Pfam" id="PF12680"/>
    </source>
</evidence>
<evidence type="ECO:0000313" key="3">
    <source>
        <dbReference type="Proteomes" id="UP000239203"/>
    </source>
</evidence>
<dbReference type="SUPFAM" id="SSF54427">
    <property type="entry name" value="NTF2-like"/>
    <property type="match status" value="1"/>
</dbReference>
<proteinExistence type="predicted"/>
<dbReference type="AlphaFoldDB" id="A0A2S6GBX8"/>
<dbReference type="PANTHER" id="PTHR38436:SF1">
    <property type="entry name" value="ESTER CYCLASE"/>
    <property type="match status" value="1"/>
</dbReference>
<organism evidence="2 3">
    <name type="scientific">Actinokineospora auranticolor</name>
    <dbReference type="NCBI Taxonomy" id="155976"/>
    <lineage>
        <taxon>Bacteria</taxon>
        <taxon>Bacillati</taxon>
        <taxon>Actinomycetota</taxon>
        <taxon>Actinomycetes</taxon>
        <taxon>Pseudonocardiales</taxon>
        <taxon>Pseudonocardiaceae</taxon>
        <taxon>Actinokineospora</taxon>
    </lineage>
</organism>
<comment type="caution">
    <text evidence="2">The sequence shown here is derived from an EMBL/GenBank/DDBJ whole genome shotgun (WGS) entry which is preliminary data.</text>
</comment>
<dbReference type="RefSeq" id="WP_104483338.1">
    <property type="nucleotide sequence ID" value="NZ_CP154825.1"/>
</dbReference>
<keyword evidence="3" id="KW-1185">Reference proteome</keyword>
<gene>
    <name evidence="2" type="ORF">CLV40_1383</name>
</gene>
<dbReference type="GO" id="GO:0030638">
    <property type="term" value="P:polyketide metabolic process"/>
    <property type="evidence" value="ECO:0007669"/>
    <property type="project" value="InterPro"/>
</dbReference>
<reference evidence="2 3" key="1">
    <citation type="submission" date="2018-02" db="EMBL/GenBank/DDBJ databases">
        <title>Genomic Encyclopedia of Archaeal and Bacterial Type Strains, Phase II (KMG-II): from individual species to whole genera.</title>
        <authorList>
            <person name="Goeker M."/>
        </authorList>
    </citation>
    <scope>NUCLEOTIDE SEQUENCE [LARGE SCALE GENOMIC DNA]</scope>
    <source>
        <strain evidence="2 3">YU 961-1</strain>
    </source>
</reference>
<dbReference type="InterPro" id="IPR037401">
    <property type="entry name" value="SnoaL-like"/>
</dbReference>
<dbReference type="Pfam" id="PF12680">
    <property type="entry name" value="SnoaL_2"/>
    <property type="match status" value="1"/>
</dbReference>
<feature type="domain" description="SnoaL-like" evidence="1">
    <location>
        <begin position="8"/>
        <end position="105"/>
    </location>
</feature>
<dbReference type="InterPro" id="IPR009959">
    <property type="entry name" value="Cyclase_SnoaL-like"/>
</dbReference>
<dbReference type="InterPro" id="IPR032710">
    <property type="entry name" value="NTF2-like_dom_sf"/>
</dbReference>
<accession>A0A2S6GBX8</accession>
<evidence type="ECO:0000313" key="2">
    <source>
        <dbReference type="EMBL" id="PPK61855.1"/>
    </source>
</evidence>